<accession>A0A9P8L4B1</accession>
<keyword evidence="2" id="KW-1185">Reference proteome</keyword>
<dbReference type="EMBL" id="JAGHQM010003561">
    <property type="protein sequence ID" value="KAH0542998.1"/>
    <property type="molecule type" value="Genomic_DNA"/>
</dbReference>
<reference evidence="1" key="1">
    <citation type="submission" date="2021-03" db="EMBL/GenBank/DDBJ databases">
        <title>Comparative genomics and phylogenomic investigation of the class Geoglossomycetes provide insights into ecological specialization and systematics.</title>
        <authorList>
            <person name="Melie T."/>
            <person name="Pirro S."/>
            <person name="Miller A.N."/>
            <person name="Quandt A."/>
        </authorList>
    </citation>
    <scope>NUCLEOTIDE SEQUENCE</scope>
    <source>
        <strain evidence="1">CAQ_001_2017</strain>
    </source>
</reference>
<name>A0A9P8L4B1_9PEZI</name>
<protein>
    <submittedName>
        <fullName evidence="1">Uncharacterized protein</fullName>
    </submittedName>
</protein>
<sequence>MEGRALEWAKSHLIEYWKHVNDLDHMDNDTKKILLNFETFAKELERVFGTSNRAREAGAKITRLAQKERL</sequence>
<feature type="non-terminal residue" evidence="1">
    <location>
        <position position="70"/>
    </location>
</feature>
<comment type="caution">
    <text evidence="1">The sequence shown here is derived from an EMBL/GenBank/DDBJ whole genome shotgun (WGS) entry which is preliminary data.</text>
</comment>
<dbReference type="Proteomes" id="UP000750711">
    <property type="component" value="Unassembled WGS sequence"/>
</dbReference>
<dbReference type="AlphaFoldDB" id="A0A9P8L4B1"/>
<organism evidence="1 2">
    <name type="scientific">Trichoglossum hirsutum</name>
    <dbReference type="NCBI Taxonomy" id="265104"/>
    <lineage>
        <taxon>Eukaryota</taxon>
        <taxon>Fungi</taxon>
        <taxon>Dikarya</taxon>
        <taxon>Ascomycota</taxon>
        <taxon>Pezizomycotina</taxon>
        <taxon>Geoglossomycetes</taxon>
        <taxon>Geoglossales</taxon>
        <taxon>Geoglossaceae</taxon>
        <taxon>Trichoglossum</taxon>
    </lineage>
</organism>
<evidence type="ECO:0000313" key="1">
    <source>
        <dbReference type="EMBL" id="KAH0542998.1"/>
    </source>
</evidence>
<proteinExistence type="predicted"/>
<gene>
    <name evidence="1" type="ORF">GP486_008602</name>
</gene>
<evidence type="ECO:0000313" key="2">
    <source>
        <dbReference type="Proteomes" id="UP000750711"/>
    </source>
</evidence>